<dbReference type="STRING" id="485915.Dret_2182"/>
<dbReference type="GO" id="GO:0019843">
    <property type="term" value="F:rRNA binding"/>
    <property type="evidence" value="ECO:0007669"/>
    <property type="project" value="UniProtKB-UniRule"/>
</dbReference>
<accession>C8X4W9</accession>
<keyword evidence="2 6" id="KW-0699">rRNA-binding</keyword>
<comment type="similarity">
    <text evidence="1 6 7">Belongs to the bacterial ribosomal protein bL21 family.</text>
</comment>
<evidence type="ECO:0000313" key="8">
    <source>
        <dbReference type="EMBL" id="ACV69466.1"/>
    </source>
</evidence>
<keyword evidence="5 6" id="KW-0687">Ribonucleoprotein</keyword>
<keyword evidence="3 6" id="KW-0694">RNA-binding</keyword>
<dbReference type="KEGG" id="drt:Dret_2182"/>
<evidence type="ECO:0000256" key="1">
    <source>
        <dbReference type="ARBA" id="ARBA00008563"/>
    </source>
</evidence>
<dbReference type="Proteomes" id="UP000001052">
    <property type="component" value="Chromosome"/>
</dbReference>
<gene>
    <name evidence="6" type="primary">rplU</name>
    <name evidence="8" type="ordered locus">Dret_2182</name>
</gene>
<protein>
    <recommendedName>
        <fullName evidence="6">Large ribosomal subunit protein bL21</fullName>
    </recommendedName>
</protein>
<dbReference type="PANTHER" id="PTHR21349">
    <property type="entry name" value="50S RIBOSOMAL PROTEIN L21"/>
    <property type="match status" value="1"/>
</dbReference>
<evidence type="ECO:0000256" key="4">
    <source>
        <dbReference type="ARBA" id="ARBA00022980"/>
    </source>
</evidence>
<dbReference type="OrthoDB" id="9813334at2"/>
<dbReference type="HAMAP" id="MF_01363">
    <property type="entry name" value="Ribosomal_bL21"/>
    <property type="match status" value="1"/>
</dbReference>
<sequence>MYAIVATGGKQYRVKEGMEIDVEKLRAEPGDEIALDNVLLLGQDDDVKIGTPYLENAKVTCEVVKHDRGDKVIIFKHKRRKDYRRKTGHRQDYTRLKVTAIQS</sequence>
<proteinExistence type="inferred from homology"/>
<dbReference type="AlphaFoldDB" id="C8X4W9"/>
<dbReference type="PROSITE" id="PS01169">
    <property type="entry name" value="RIBOSOMAL_L21"/>
    <property type="match status" value="1"/>
</dbReference>
<dbReference type="GO" id="GO:0005737">
    <property type="term" value="C:cytoplasm"/>
    <property type="evidence" value="ECO:0007669"/>
    <property type="project" value="UniProtKB-ARBA"/>
</dbReference>
<dbReference type="PANTHER" id="PTHR21349:SF0">
    <property type="entry name" value="LARGE RIBOSOMAL SUBUNIT PROTEIN BL21M"/>
    <property type="match status" value="1"/>
</dbReference>
<evidence type="ECO:0000256" key="2">
    <source>
        <dbReference type="ARBA" id="ARBA00022730"/>
    </source>
</evidence>
<evidence type="ECO:0000256" key="7">
    <source>
        <dbReference type="RuleBase" id="RU000562"/>
    </source>
</evidence>
<comment type="subunit">
    <text evidence="6">Part of the 50S ribosomal subunit. Contacts protein L20.</text>
</comment>
<keyword evidence="9" id="KW-1185">Reference proteome</keyword>
<evidence type="ECO:0000256" key="3">
    <source>
        <dbReference type="ARBA" id="ARBA00022884"/>
    </source>
</evidence>
<dbReference type="GO" id="GO:0005840">
    <property type="term" value="C:ribosome"/>
    <property type="evidence" value="ECO:0007669"/>
    <property type="project" value="UniProtKB-KW"/>
</dbReference>
<name>C8X4W9_DESRD</name>
<organism evidence="8 9">
    <name type="scientific">Desulfohalobium retbaense (strain ATCC 49708 / DSM 5692 / JCM 16813 / HR100)</name>
    <dbReference type="NCBI Taxonomy" id="485915"/>
    <lineage>
        <taxon>Bacteria</taxon>
        <taxon>Pseudomonadati</taxon>
        <taxon>Thermodesulfobacteriota</taxon>
        <taxon>Desulfovibrionia</taxon>
        <taxon>Desulfovibrionales</taxon>
        <taxon>Desulfohalobiaceae</taxon>
        <taxon>Desulfohalobium</taxon>
    </lineage>
</organism>
<evidence type="ECO:0000256" key="5">
    <source>
        <dbReference type="ARBA" id="ARBA00023274"/>
    </source>
</evidence>
<comment type="function">
    <text evidence="6 7">This protein binds to 23S rRNA in the presence of protein L20.</text>
</comment>
<dbReference type="RefSeq" id="WP_015752607.1">
    <property type="nucleotide sequence ID" value="NC_013223.1"/>
</dbReference>
<evidence type="ECO:0000313" key="9">
    <source>
        <dbReference type="Proteomes" id="UP000001052"/>
    </source>
</evidence>
<reference evidence="8 9" key="2">
    <citation type="journal article" date="2010" name="Stand. Genomic Sci.">
        <title>Complete genome sequence of Desulfohalobium retbaense type strain (HR(100)).</title>
        <authorList>
            <person name="Spring S."/>
            <person name="Nolan M."/>
            <person name="Lapidus A."/>
            <person name="Glavina Del Rio T."/>
            <person name="Copeland A."/>
            <person name="Tice H."/>
            <person name="Cheng J.F."/>
            <person name="Lucas S."/>
            <person name="Land M."/>
            <person name="Chen F."/>
            <person name="Bruce D."/>
            <person name="Goodwin L."/>
            <person name="Pitluck S."/>
            <person name="Ivanova N."/>
            <person name="Mavromatis K."/>
            <person name="Mikhailova N."/>
            <person name="Pati A."/>
            <person name="Chen A."/>
            <person name="Palaniappan K."/>
            <person name="Hauser L."/>
            <person name="Chang Y.J."/>
            <person name="Jeffries C.D."/>
            <person name="Munk C."/>
            <person name="Kiss H."/>
            <person name="Chain P."/>
            <person name="Han C."/>
            <person name="Brettin T."/>
            <person name="Detter J.C."/>
            <person name="Schuler E."/>
            <person name="Goker M."/>
            <person name="Rohde M."/>
            <person name="Bristow J."/>
            <person name="Eisen J.A."/>
            <person name="Markowitz V."/>
            <person name="Hugenholtz P."/>
            <person name="Kyrpides N.C."/>
            <person name="Klenk H.P."/>
        </authorList>
    </citation>
    <scope>NUCLEOTIDE SEQUENCE [LARGE SCALE GENOMIC DNA]</scope>
    <source>
        <strain evidence="8 9">DSM 5692</strain>
    </source>
</reference>
<dbReference type="eggNOG" id="COG0261">
    <property type="taxonomic scope" value="Bacteria"/>
</dbReference>
<dbReference type="GO" id="GO:1990904">
    <property type="term" value="C:ribonucleoprotein complex"/>
    <property type="evidence" value="ECO:0007669"/>
    <property type="project" value="UniProtKB-KW"/>
</dbReference>
<dbReference type="InterPro" id="IPR018258">
    <property type="entry name" value="Ribosomal_bL21_CS"/>
</dbReference>
<keyword evidence="4 6" id="KW-0689">Ribosomal protein</keyword>
<dbReference type="InterPro" id="IPR001787">
    <property type="entry name" value="Ribosomal_bL21"/>
</dbReference>
<evidence type="ECO:0000256" key="6">
    <source>
        <dbReference type="HAMAP-Rule" id="MF_01363"/>
    </source>
</evidence>
<dbReference type="SUPFAM" id="SSF141091">
    <property type="entry name" value="L21p-like"/>
    <property type="match status" value="1"/>
</dbReference>
<dbReference type="NCBIfam" id="TIGR00061">
    <property type="entry name" value="L21"/>
    <property type="match status" value="1"/>
</dbReference>
<dbReference type="HOGENOM" id="CLU_061463_3_2_7"/>
<dbReference type="EMBL" id="CP001734">
    <property type="protein sequence ID" value="ACV69466.1"/>
    <property type="molecule type" value="Genomic_DNA"/>
</dbReference>
<reference evidence="9" key="1">
    <citation type="submission" date="2009-09" db="EMBL/GenBank/DDBJ databases">
        <title>The complete chromosome of Desulfohalobium retbaense DSM 5692.</title>
        <authorList>
            <consortium name="US DOE Joint Genome Institute (JGI-PGF)"/>
            <person name="Lucas S."/>
            <person name="Copeland A."/>
            <person name="Lapidus A."/>
            <person name="Glavina del Rio T."/>
            <person name="Dalin E."/>
            <person name="Tice H."/>
            <person name="Bruce D."/>
            <person name="Goodwin L."/>
            <person name="Pitluck S."/>
            <person name="Kyrpides N."/>
            <person name="Mavromatis K."/>
            <person name="Ivanova N."/>
            <person name="Mikhailova N."/>
            <person name="Munk A.C."/>
            <person name="Brettin T."/>
            <person name="Detter J.C."/>
            <person name="Han C."/>
            <person name="Tapia R."/>
            <person name="Larimer F."/>
            <person name="Land M."/>
            <person name="Hauser L."/>
            <person name="Markowitz V."/>
            <person name="Cheng J.-F."/>
            <person name="Hugenholtz P."/>
            <person name="Woyke T."/>
            <person name="Wu D."/>
            <person name="Spring S."/>
            <person name="Klenk H.-P."/>
            <person name="Eisen J.A."/>
        </authorList>
    </citation>
    <scope>NUCLEOTIDE SEQUENCE [LARGE SCALE GENOMIC DNA]</scope>
    <source>
        <strain evidence="9">DSM 5692</strain>
    </source>
</reference>
<dbReference type="Pfam" id="PF00829">
    <property type="entry name" value="Ribosomal_L21p"/>
    <property type="match status" value="1"/>
</dbReference>
<dbReference type="GO" id="GO:0003735">
    <property type="term" value="F:structural constituent of ribosome"/>
    <property type="evidence" value="ECO:0007669"/>
    <property type="project" value="InterPro"/>
</dbReference>
<dbReference type="InterPro" id="IPR028909">
    <property type="entry name" value="bL21-like"/>
</dbReference>
<dbReference type="GO" id="GO:0006412">
    <property type="term" value="P:translation"/>
    <property type="evidence" value="ECO:0007669"/>
    <property type="project" value="UniProtKB-UniRule"/>
</dbReference>
<dbReference type="InterPro" id="IPR036164">
    <property type="entry name" value="bL21-like_sf"/>
</dbReference>